<dbReference type="Pfam" id="PF00857">
    <property type="entry name" value="Isochorismatase"/>
    <property type="match status" value="1"/>
</dbReference>
<name>A0A410PWI6_9FIRM</name>
<dbReference type="KEGG" id="amij:EQM06_08540"/>
<dbReference type="PANTHER" id="PTHR43540:SF1">
    <property type="entry name" value="ISOCHORISMATASE HYDROLASE"/>
    <property type="match status" value="1"/>
</dbReference>
<gene>
    <name evidence="4" type="ORF">EQM06_08540</name>
</gene>
<reference evidence="4 5" key="1">
    <citation type="submission" date="2019-01" db="EMBL/GenBank/DDBJ databases">
        <title>Draft genomes of a novel of Aminipila strains.</title>
        <authorList>
            <person name="Ma S."/>
        </authorList>
    </citation>
    <scope>NUCLEOTIDE SEQUENCE [LARGE SCALE GENOMIC DNA]</scope>
    <source>
        <strain evidence="5">JN-39</strain>
    </source>
</reference>
<dbReference type="InterPro" id="IPR050272">
    <property type="entry name" value="Isochorismatase-like_hydrls"/>
</dbReference>
<evidence type="ECO:0000259" key="3">
    <source>
        <dbReference type="Pfam" id="PF00857"/>
    </source>
</evidence>
<evidence type="ECO:0000313" key="5">
    <source>
        <dbReference type="Proteomes" id="UP000287601"/>
    </source>
</evidence>
<dbReference type="CDD" id="cd00431">
    <property type="entry name" value="cysteine_hydrolases"/>
    <property type="match status" value="1"/>
</dbReference>
<dbReference type="SUPFAM" id="SSF52499">
    <property type="entry name" value="Isochorismatase-like hydrolases"/>
    <property type="match status" value="1"/>
</dbReference>
<keyword evidence="5" id="KW-1185">Reference proteome</keyword>
<organism evidence="4 5">
    <name type="scientific">Aminipila luticellarii</name>
    <dbReference type="NCBI Taxonomy" id="2507160"/>
    <lineage>
        <taxon>Bacteria</taxon>
        <taxon>Bacillati</taxon>
        <taxon>Bacillota</taxon>
        <taxon>Clostridia</taxon>
        <taxon>Peptostreptococcales</taxon>
        <taxon>Anaerovoracaceae</taxon>
        <taxon>Aminipila</taxon>
    </lineage>
</organism>
<dbReference type="Proteomes" id="UP000287601">
    <property type="component" value="Chromosome"/>
</dbReference>
<accession>A0A410PWI6</accession>
<proteinExistence type="inferred from homology"/>
<dbReference type="EMBL" id="CP035281">
    <property type="protein sequence ID" value="QAT43260.1"/>
    <property type="molecule type" value="Genomic_DNA"/>
</dbReference>
<dbReference type="AlphaFoldDB" id="A0A410PWI6"/>
<keyword evidence="2 4" id="KW-0378">Hydrolase</keyword>
<dbReference type="OrthoDB" id="257098at2"/>
<dbReference type="RefSeq" id="WP_128745911.1">
    <property type="nucleotide sequence ID" value="NZ_CP035281.1"/>
</dbReference>
<comment type="similarity">
    <text evidence="1">Belongs to the isochorismatase family.</text>
</comment>
<evidence type="ECO:0000256" key="1">
    <source>
        <dbReference type="ARBA" id="ARBA00006336"/>
    </source>
</evidence>
<dbReference type="InterPro" id="IPR036380">
    <property type="entry name" value="Isochorismatase-like_sf"/>
</dbReference>
<dbReference type="Gene3D" id="3.40.50.850">
    <property type="entry name" value="Isochorismatase-like"/>
    <property type="match status" value="1"/>
</dbReference>
<sequence>MKRDRKYVSFYYDTTEEFPEIKLDPKKTALCLVDLQNEFVLRDFGEALAFKEAGEWEKWIPFHDRLDQMVIPNNKRLLDFFRANNMTVSFGRIACQREDGEDRSPVQKTEGWNNMLLHVDSFAAQMVEPLTPKANEIIVNKTTDSVTTGTNYLQLLRFMGIETVVVTGIVTDQCVASTIRGLADEGLKVICVEDACAAGSQELHDAELKIMNLIYCDVLSTDDTIELIKKYLP</sequence>
<protein>
    <submittedName>
        <fullName evidence="4">Cysteine hydrolase</fullName>
    </submittedName>
</protein>
<dbReference type="InterPro" id="IPR000868">
    <property type="entry name" value="Isochorismatase-like_dom"/>
</dbReference>
<dbReference type="GO" id="GO:0016787">
    <property type="term" value="F:hydrolase activity"/>
    <property type="evidence" value="ECO:0007669"/>
    <property type="project" value="UniProtKB-KW"/>
</dbReference>
<evidence type="ECO:0000256" key="2">
    <source>
        <dbReference type="ARBA" id="ARBA00022801"/>
    </source>
</evidence>
<evidence type="ECO:0000313" key="4">
    <source>
        <dbReference type="EMBL" id="QAT43260.1"/>
    </source>
</evidence>
<dbReference type="PANTHER" id="PTHR43540">
    <property type="entry name" value="PEROXYUREIDOACRYLATE/UREIDOACRYLATE AMIDOHYDROLASE-RELATED"/>
    <property type="match status" value="1"/>
</dbReference>
<feature type="domain" description="Isochorismatase-like" evidence="3">
    <location>
        <begin position="28"/>
        <end position="223"/>
    </location>
</feature>